<dbReference type="HAMAP" id="MF_01971">
    <property type="entry name" value="Kynurenine_monooxygenase"/>
    <property type="match status" value="1"/>
</dbReference>
<dbReference type="EMBL" id="FWYF01000001">
    <property type="protein sequence ID" value="SMD32117.1"/>
    <property type="molecule type" value="Genomic_DNA"/>
</dbReference>
<dbReference type="InterPro" id="IPR002938">
    <property type="entry name" value="FAD-bd"/>
</dbReference>
<comment type="cofactor">
    <cofactor evidence="1 9">
        <name>FAD</name>
        <dbReference type="ChEBI" id="CHEBI:57692"/>
    </cofactor>
</comment>
<keyword evidence="6 9" id="KW-0560">Oxidoreductase</keyword>
<dbReference type="InterPro" id="IPR036188">
    <property type="entry name" value="FAD/NAD-bd_sf"/>
</dbReference>
<protein>
    <recommendedName>
        <fullName evidence="9">Kynurenine 3-monooxygenase</fullName>
        <ecNumber evidence="9">1.14.13.9</ecNumber>
    </recommendedName>
    <alternativeName>
        <fullName evidence="9">Kynurenine 3-hydroxylase</fullName>
    </alternativeName>
</protein>
<keyword evidence="2 9" id="KW-0285">Flavoprotein</keyword>
<feature type="domain" description="FAD-binding" evidence="10">
    <location>
        <begin position="4"/>
        <end position="353"/>
    </location>
</feature>
<evidence type="ECO:0000256" key="1">
    <source>
        <dbReference type="ARBA" id="ARBA00001974"/>
    </source>
</evidence>
<sequence length="447" mass="50371">MSKQITIVGAGLVGSLLAALLGKRGHQVHVYERRLDIRNADISAGKSINMACSARGWKALDLVGAGDKVREAAIAMKGRMMHGTDESLTFQPYGKEGEAIYSISRAGLNQILIDHADEYENVNFYFEHKCVNIDLDTPVASFELANGKTKYVESDLIFGTDGAFSAVRSVMQKLKHFNYSQEYISHDYKELSIEAKNGDFQMDKHALHIWPRGSHMLIALPNPDGSFTCTLFLPYEGENSFEKLNSESEIKTFFENKFPDALKLIPNLIDLFNENPTSPLVIIKCFPWTHNGKVALIGDASHAIVPFYGQGMNAGFEDVSILNELLDEHGENWSELFKAFETSRKPDADAIADLALKNFIEMRDLVGQDWFLKRKKIERALYETFPKDFIPQYSMVSFTHTPYSEAVRKGNQQDLILDALANHEDILDIIDRGEFKSYVEANHIIQN</sequence>
<dbReference type="Pfam" id="PF01494">
    <property type="entry name" value="FAD_binding_3"/>
    <property type="match status" value="1"/>
</dbReference>
<evidence type="ECO:0000256" key="7">
    <source>
        <dbReference type="ARBA" id="ARBA00023033"/>
    </source>
</evidence>
<dbReference type="GO" id="GO:0019805">
    <property type="term" value="P:quinolinate biosynthetic process"/>
    <property type="evidence" value="ECO:0007669"/>
    <property type="project" value="UniProtKB-UniRule"/>
</dbReference>
<dbReference type="Proteomes" id="UP000192472">
    <property type="component" value="Unassembled WGS sequence"/>
</dbReference>
<dbReference type="GO" id="GO:0004502">
    <property type="term" value="F:kynurenine 3-monooxygenase activity"/>
    <property type="evidence" value="ECO:0007669"/>
    <property type="project" value="UniProtKB-UniRule"/>
</dbReference>
<dbReference type="PRINTS" id="PR00420">
    <property type="entry name" value="RNGMNOXGNASE"/>
</dbReference>
<dbReference type="InterPro" id="IPR027545">
    <property type="entry name" value="Kynurenine_monooxygenase"/>
</dbReference>
<evidence type="ECO:0000256" key="3">
    <source>
        <dbReference type="ARBA" id="ARBA00022642"/>
    </source>
</evidence>
<comment type="similarity">
    <text evidence="9">Belongs to the aromatic-ring hydroxylase family. KMO subfamily.</text>
</comment>
<dbReference type="GO" id="GO:0070189">
    <property type="term" value="P:kynurenine metabolic process"/>
    <property type="evidence" value="ECO:0007669"/>
    <property type="project" value="TreeGrafter"/>
</dbReference>
<comment type="pathway">
    <text evidence="9">Cofactor biosynthesis; NAD(+) biosynthesis; quinolinate from L-kynurenine: step 1/3.</text>
</comment>
<evidence type="ECO:0000256" key="4">
    <source>
        <dbReference type="ARBA" id="ARBA00022827"/>
    </source>
</evidence>
<comment type="function">
    <text evidence="9">Catalyzes the hydroxylation of L-kynurenine (L-Kyn) to form 3-hydroxy-L-kynurenine (L-3OHKyn). Required for synthesis of quinolinic acid.</text>
</comment>
<dbReference type="GO" id="GO:0043420">
    <property type="term" value="P:anthranilate metabolic process"/>
    <property type="evidence" value="ECO:0007669"/>
    <property type="project" value="UniProtKB-UniRule"/>
</dbReference>
<proteinExistence type="inferred from homology"/>
<evidence type="ECO:0000256" key="6">
    <source>
        <dbReference type="ARBA" id="ARBA00023002"/>
    </source>
</evidence>
<evidence type="ECO:0000313" key="12">
    <source>
        <dbReference type="Proteomes" id="UP000192472"/>
    </source>
</evidence>
<dbReference type="PANTHER" id="PTHR46028">
    <property type="entry name" value="KYNURENINE 3-MONOOXYGENASE"/>
    <property type="match status" value="1"/>
</dbReference>
<dbReference type="Gene3D" id="3.50.50.60">
    <property type="entry name" value="FAD/NAD(P)-binding domain"/>
    <property type="match status" value="1"/>
</dbReference>
<dbReference type="AlphaFoldDB" id="A0A1W2G631"/>
<dbReference type="PANTHER" id="PTHR46028:SF2">
    <property type="entry name" value="KYNURENINE 3-MONOOXYGENASE"/>
    <property type="match status" value="1"/>
</dbReference>
<dbReference type="UniPathway" id="UPA00253">
    <property type="reaction ID" value="UER00328"/>
</dbReference>
<keyword evidence="12" id="KW-1185">Reference proteome</keyword>
<dbReference type="EC" id="1.14.13.9" evidence="9"/>
<dbReference type="OrthoDB" id="9766816at2"/>
<evidence type="ECO:0000256" key="5">
    <source>
        <dbReference type="ARBA" id="ARBA00022857"/>
    </source>
</evidence>
<organism evidence="11 12">
    <name type="scientific">Reichenbachiella faecimaris</name>
    <dbReference type="NCBI Taxonomy" id="692418"/>
    <lineage>
        <taxon>Bacteria</taxon>
        <taxon>Pseudomonadati</taxon>
        <taxon>Bacteroidota</taxon>
        <taxon>Cytophagia</taxon>
        <taxon>Cytophagales</taxon>
        <taxon>Reichenbachiellaceae</taxon>
        <taxon>Reichenbachiella</taxon>
    </lineage>
</organism>
<evidence type="ECO:0000256" key="8">
    <source>
        <dbReference type="ARBA" id="ARBA00047818"/>
    </source>
</evidence>
<keyword evidence="5 9" id="KW-0521">NADP</keyword>
<evidence type="ECO:0000256" key="9">
    <source>
        <dbReference type="HAMAP-Rule" id="MF_01971"/>
    </source>
</evidence>
<dbReference type="GO" id="GO:0009435">
    <property type="term" value="P:NAD+ biosynthetic process"/>
    <property type="evidence" value="ECO:0007669"/>
    <property type="project" value="UniProtKB-UniPathway"/>
</dbReference>
<dbReference type="SUPFAM" id="SSF51905">
    <property type="entry name" value="FAD/NAD(P)-binding domain"/>
    <property type="match status" value="1"/>
</dbReference>
<evidence type="ECO:0000259" key="10">
    <source>
        <dbReference type="Pfam" id="PF01494"/>
    </source>
</evidence>
<evidence type="ECO:0000313" key="11">
    <source>
        <dbReference type="EMBL" id="SMD32117.1"/>
    </source>
</evidence>
<evidence type="ECO:0000256" key="2">
    <source>
        <dbReference type="ARBA" id="ARBA00022630"/>
    </source>
</evidence>
<accession>A0A1W2G631</accession>
<dbReference type="FunFam" id="3.50.50.60:FF:000185">
    <property type="entry name" value="Kynurenine 3-monooxygenase"/>
    <property type="match status" value="1"/>
</dbReference>
<comment type="catalytic activity">
    <reaction evidence="8 9">
        <text>L-kynurenine + NADPH + O2 + H(+) = 3-hydroxy-L-kynurenine + NADP(+) + H2O</text>
        <dbReference type="Rhea" id="RHEA:20545"/>
        <dbReference type="ChEBI" id="CHEBI:15377"/>
        <dbReference type="ChEBI" id="CHEBI:15378"/>
        <dbReference type="ChEBI" id="CHEBI:15379"/>
        <dbReference type="ChEBI" id="CHEBI:57783"/>
        <dbReference type="ChEBI" id="CHEBI:57959"/>
        <dbReference type="ChEBI" id="CHEBI:58125"/>
        <dbReference type="ChEBI" id="CHEBI:58349"/>
        <dbReference type="EC" id="1.14.13.9"/>
    </reaction>
</comment>
<keyword evidence="4 9" id="KW-0274">FAD</keyword>
<keyword evidence="7 9" id="KW-0503">Monooxygenase</keyword>
<dbReference type="GO" id="GO:0006569">
    <property type="term" value="P:L-tryptophan catabolic process"/>
    <property type="evidence" value="ECO:0007669"/>
    <property type="project" value="UniProtKB-UniRule"/>
</dbReference>
<keyword evidence="3 9" id="KW-0662">Pyridine nucleotide biosynthesis</keyword>
<dbReference type="STRING" id="692418.SAMN04488029_0457"/>
<dbReference type="RefSeq" id="WP_084370798.1">
    <property type="nucleotide sequence ID" value="NZ_FWYF01000001.1"/>
</dbReference>
<reference evidence="11 12" key="1">
    <citation type="submission" date="2017-04" db="EMBL/GenBank/DDBJ databases">
        <authorList>
            <person name="Afonso C.L."/>
            <person name="Miller P.J."/>
            <person name="Scott M.A."/>
            <person name="Spackman E."/>
            <person name="Goraichik I."/>
            <person name="Dimitrov K.M."/>
            <person name="Suarez D.L."/>
            <person name="Swayne D.E."/>
        </authorList>
    </citation>
    <scope>NUCLEOTIDE SEQUENCE [LARGE SCALE GENOMIC DNA]</scope>
    <source>
        <strain evidence="11 12">DSM 26133</strain>
    </source>
</reference>
<dbReference type="GO" id="GO:0071949">
    <property type="term" value="F:FAD binding"/>
    <property type="evidence" value="ECO:0007669"/>
    <property type="project" value="InterPro"/>
</dbReference>
<gene>
    <name evidence="9" type="primary">kmo</name>
    <name evidence="11" type="ORF">SAMN04488029_0457</name>
</gene>
<name>A0A1W2G631_REIFA</name>